<dbReference type="Proteomes" id="UP000198556">
    <property type="component" value="Unassembled WGS sequence"/>
</dbReference>
<dbReference type="InterPro" id="IPR050072">
    <property type="entry name" value="Peptidase_M20A"/>
</dbReference>
<proteinExistence type="inferred from homology"/>
<dbReference type="InterPro" id="IPR010964">
    <property type="entry name" value="M20A_pepV-rel"/>
</dbReference>
<dbReference type="RefSeq" id="WP_089747447.1">
    <property type="nucleotide sequence ID" value="NZ_FOGF01000036.1"/>
</dbReference>
<evidence type="ECO:0000256" key="4">
    <source>
        <dbReference type="ARBA" id="ARBA00022723"/>
    </source>
</evidence>
<dbReference type="InterPro" id="IPR001261">
    <property type="entry name" value="ArgE/DapE_CS"/>
</dbReference>
<dbReference type="GO" id="GO:0006508">
    <property type="term" value="P:proteolysis"/>
    <property type="evidence" value="ECO:0007669"/>
    <property type="project" value="UniProtKB-KW"/>
</dbReference>
<keyword evidence="10" id="KW-1185">Reference proteome</keyword>
<keyword evidence="3" id="KW-0645">Protease</keyword>
<dbReference type="AlphaFoldDB" id="A0A1H9N8T2"/>
<dbReference type="CDD" id="cd03888">
    <property type="entry name" value="M20_PepV"/>
    <property type="match status" value="1"/>
</dbReference>
<keyword evidence="4" id="KW-0479">Metal-binding</keyword>
<reference evidence="9 10" key="1">
    <citation type="submission" date="2016-10" db="EMBL/GenBank/DDBJ databases">
        <authorList>
            <person name="de Groot N.N."/>
        </authorList>
    </citation>
    <scope>NUCLEOTIDE SEQUENCE [LARGE SCALE GENOMIC DNA]</scope>
    <source>
        <strain evidence="9 10">DSM 15827</strain>
    </source>
</reference>
<dbReference type="NCBIfam" id="TIGR01887">
    <property type="entry name" value="dipeptidaselike"/>
    <property type="match status" value="1"/>
</dbReference>
<dbReference type="EMBL" id="FOGF01000036">
    <property type="protein sequence ID" value="SER32221.1"/>
    <property type="molecule type" value="Genomic_DNA"/>
</dbReference>
<dbReference type="GO" id="GO:0008270">
    <property type="term" value="F:zinc ion binding"/>
    <property type="evidence" value="ECO:0007669"/>
    <property type="project" value="InterPro"/>
</dbReference>
<keyword evidence="8" id="KW-0482">Metalloprotease</keyword>
<evidence type="ECO:0000256" key="1">
    <source>
        <dbReference type="ARBA" id="ARBA00001947"/>
    </source>
</evidence>
<accession>A0A1H9N8T2</accession>
<gene>
    <name evidence="9" type="ORF">SAMN05421767_13617</name>
</gene>
<evidence type="ECO:0000256" key="6">
    <source>
        <dbReference type="ARBA" id="ARBA00022833"/>
    </source>
</evidence>
<dbReference type="GO" id="GO:0016805">
    <property type="term" value="F:dipeptidase activity"/>
    <property type="evidence" value="ECO:0007669"/>
    <property type="project" value="UniProtKB-KW"/>
</dbReference>
<dbReference type="PANTHER" id="PTHR43808:SF31">
    <property type="entry name" value="N-ACETYL-L-CITRULLINE DEACETYLASE"/>
    <property type="match status" value="1"/>
</dbReference>
<evidence type="ECO:0000313" key="10">
    <source>
        <dbReference type="Proteomes" id="UP000198556"/>
    </source>
</evidence>
<comment type="similarity">
    <text evidence="2">Belongs to the peptidase M20A family.</text>
</comment>
<evidence type="ECO:0000256" key="2">
    <source>
        <dbReference type="ARBA" id="ARBA00006247"/>
    </source>
</evidence>
<dbReference type="InterPro" id="IPR036264">
    <property type="entry name" value="Bact_exopeptidase_dim_dom"/>
</dbReference>
<evidence type="ECO:0000256" key="3">
    <source>
        <dbReference type="ARBA" id="ARBA00022670"/>
    </source>
</evidence>
<dbReference type="InterPro" id="IPR002933">
    <property type="entry name" value="Peptidase_M20"/>
</dbReference>
<dbReference type="PROSITE" id="PS00758">
    <property type="entry name" value="ARGE_DAPE_CPG2_1"/>
    <property type="match status" value="1"/>
</dbReference>
<comment type="cofactor">
    <cofactor evidence="1">
        <name>Zn(2+)</name>
        <dbReference type="ChEBI" id="CHEBI:29105"/>
    </cofactor>
</comment>
<dbReference type="Gene3D" id="3.40.630.10">
    <property type="entry name" value="Zn peptidases"/>
    <property type="match status" value="1"/>
</dbReference>
<dbReference type="Gene3D" id="3.30.70.360">
    <property type="match status" value="2"/>
</dbReference>
<dbReference type="OrthoDB" id="9761532at2"/>
<dbReference type="SUPFAM" id="SSF55031">
    <property type="entry name" value="Bacterial exopeptidase dimerisation domain"/>
    <property type="match status" value="1"/>
</dbReference>
<organism evidence="9 10">
    <name type="scientific">Granulicatella balaenopterae</name>
    <dbReference type="NCBI Taxonomy" id="137733"/>
    <lineage>
        <taxon>Bacteria</taxon>
        <taxon>Bacillati</taxon>
        <taxon>Bacillota</taxon>
        <taxon>Bacilli</taxon>
        <taxon>Lactobacillales</taxon>
        <taxon>Carnobacteriaceae</taxon>
        <taxon>Granulicatella</taxon>
    </lineage>
</organism>
<dbReference type="GO" id="GO:0008777">
    <property type="term" value="F:acetylornithine deacetylase activity"/>
    <property type="evidence" value="ECO:0007669"/>
    <property type="project" value="TreeGrafter"/>
</dbReference>
<protein>
    <submittedName>
        <fullName evidence="9">Succinyl-diaminopimelate desuccinylase</fullName>
    </submittedName>
</protein>
<dbReference type="NCBIfam" id="NF005591">
    <property type="entry name" value="PRK07318.1"/>
    <property type="match status" value="1"/>
</dbReference>
<dbReference type="GO" id="GO:0008237">
    <property type="term" value="F:metallopeptidase activity"/>
    <property type="evidence" value="ECO:0007669"/>
    <property type="project" value="UniProtKB-KW"/>
</dbReference>
<dbReference type="STRING" id="137733.SAMN05421767_13617"/>
<evidence type="ECO:0000313" key="9">
    <source>
        <dbReference type="EMBL" id="SER32221.1"/>
    </source>
</evidence>
<dbReference type="PANTHER" id="PTHR43808">
    <property type="entry name" value="ACETYLORNITHINE DEACETYLASE"/>
    <property type="match status" value="1"/>
</dbReference>
<evidence type="ECO:0000256" key="8">
    <source>
        <dbReference type="ARBA" id="ARBA00023049"/>
    </source>
</evidence>
<name>A0A1H9N8T2_9LACT</name>
<keyword evidence="6" id="KW-0862">Zinc</keyword>
<sequence length="471" mass="52061">MTIDWKQEVENRKDLLLEDLFTLLRVDSVRDDSKATEDAPVGPGPKKALETFLQMGERDGFVTKQVGNLAGHIEFAPENYSETLGVLGHVDVVPVGTGWETNPFEPQIINDRIYARGASDDKGPSMAAYYAMKIIKDLGLPINKRIRFIIGTDEESGWKCMDRYFQTEEMPDLGFSPDAEFPIINGEKGILSLHLALNGEEATGDYQLVSFDAGLRENMVPQDAHAEVKIAESLDTLEFINAFEEFLKVSPVTGTITEEDGLVKIDIIGKSAHGSHPEDGINSACYLAAFLDKFNFQGNAKKYVSFIATHLLNDHYAANLDLKYNDEVMGDLTVNPGVFTYTPQTGGTIVLNFRYPRGMSAEGLEIKTEIAVSTFGMTVGRGKEQTPHYVSPEDPLVATLLDVYHRQTGLPAHEQSIGGGTYARIFERGVAYGAMFPDSIDTMHQANEFISLDDLFRSAAIYAEAIYELVK</sequence>
<evidence type="ECO:0000256" key="5">
    <source>
        <dbReference type="ARBA" id="ARBA00022801"/>
    </source>
</evidence>
<dbReference type="Pfam" id="PF01546">
    <property type="entry name" value="Peptidase_M20"/>
    <property type="match status" value="1"/>
</dbReference>
<keyword evidence="7" id="KW-0224">Dipeptidase</keyword>
<keyword evidence="5" id="KW-0378">Hydrolase</keyword>
<evidence type="ECO:0000256" key="7">
    <source>
        <dbReference type="ARBA" id="ARBA00022997"/>
    </source>
</evidence>
<dbReference type="SUPFAM" id="SSF53187">
    <property type="entry name" value="Zn-dependent exopeptidases"/>
    <property type="match status" value="1"/>
</dbReference>
<dbReference type="GO" id="GO:0006526">
    <property type="term" value="P:L-arginine biosynthetic process"/>
    <property type="evidence" value="ECO:0007669"/>
    <property type="project" value="TreeGrafter"/>
</dbReference>
<dbReference type="PROSITE" id="PS00759">
    <property type="entry name" value="ARGE_DAPE_CPG2_2"/>
    <property type="match status" value="1"/>
</dbReference>